<reference evidence="2" key="1">
    <citation type="journal article" date="2019" name="Int. J. Syst. Evol. Microbiol.">
        <title>The Global Catalogue of Microorganisms (GCM) 10K type strain sequencing project: providing services to taxonomists for standard genome sequencing and annotation.</title>
        <authorList>
            <consortium name="The Broad Institute Genomics Platform"/>
            <consortium name="The Broad Institute Genome Sequencing Center for Infectious Disease"/>
            <person name="Wu L."/>
            <person name="Ma J."/>
        </authorList>
    </citation>
    <scope>NUCLEOTIDE SEQUENCE [LARGE SCALE GENOMIC DNA]</scope>
    <source>
        <strain evidence="2">KCTC 12847</strain>
    </source>
</reference>
<evidence type="ECO:0000313" key="1">
    <source>
        <dbReference type="EMBL" id="MFC3293736.1"/>
    </source>
</evidence>
<gene>
    <name evidence="1" type="ORF">ACFOEI_16930</name>
</gene>
<dbReference type="Proteomes" id="UP001595640">
    <property type="component" value="Unassembled WGS sequence"/>
</dbReference>
<organism evidence="1 2">
    <name type="scientific">Modicisalibacter luteus</name>
    <dbReference type="NCBI Taxonomy" id="453962"/>
    <lineage>
        <taxon>Bacteria</taxon>
        <taxon>Pseudomonadati</taxon>
        <taxon>Pseudomonadota</taxon>
        <taxon>Gammaproteobacteria</taxon>
        <taxon>Oceanospirillales</taxon>
        <taxon>Halomonadaceae</taxon>
        <taxon>Modicisalibacter</taxon>
    </lineage>
</organism>
<accession>A0ABV7M4A1</accession>
<sequence>MQIGYLEIVTGDVDAVCTAYISASGVQFGGPIPELGNARTAKLEGGGLVGVRAPLRENEAPVVRPYWLVQDIEAALAAAAEAGGEVAHPPMEIPGHGTFAIYLQGGNDHGLWQLDH</sequence>
<evidence type="ECO:0000313" key="2">
    <source>
        <dbReference type="Proteomes" id="UP001595640"/>
    </source>
</evidence>
<protein>
    <submittedName>
        <fullName evidence="1">VOC family protein</fullName>
    </submittedName>
</protein>
<dbReference type="InterPro" id="IPR029068">
    <property type="entry name" value="Glyas_Bleomycin-R_OHBP_Dase"/>
</dbReference>
<proteinExistence type="predicted"/>
<comment type="caution">
    <text evidence="1">The sequence shown here is derived from an EMBL/GenBank/DDBJ whole genome shotgun (WGS) entry which is preliminary data.</text>
</comment>
<dbReference type="Gene3D" id="3.10.180.10">
    <property type="entry name" value="2,3-Dihydroxybiphenyl 1,2-Dioxygenase, domain 1"/>
    <property type="match status" value="1"/>
</dbReference>
<name>A0ABV7M4A1_9GAMM</name>
<keyword evidence="2" id="KW-1185">Reference proteome</keyword>
<dbReference type="SUPFAM" id="SSF54593">
    <property type="entry name" value="Glyoxalase/Bleomycin resistance protein/Dihydroxybiphenyl dioxygenase"/>
    <property type="match status" value="1"/>
</dbReference>
<dbReference type="EMBL" id="JBHRUH010000031">
    <property type="protein sequence ID" value="MFC3293736.1"/>
    <property type="molecule type" value="Genomic_DNA"/>
</dbReference>
<dbReference type="RefSeq" id="WP_019018732.1">
    <property type="nucleotide sequence ID" value="NZ_BMXD01000001.1"/>
</dbReference>